<evidence type="ECO:0000256" key="6">
    <source>
        <dbReference type="ARBA" id="ARBA00023235"/>
    </source>
</evidence>
<keyword evidence="5 8" id="KW-0460">Magnesium</keyword>
<sequence length="555" mass="60211">MAIHERAGKRAMQKDLVNIPRLMSHYYRIVPNCDDPAQRVCFGTSGHRGCSFNGSFNQNHIWAITQAVVDYRQSQGIEGSLYLGMDTHALSEAAYISAIEVLLANNVKVVVQESQGFTPTPVISHAIVSANRNVTANRKAAELSDGIIITPSHNPPQDGGIKYNPPHGGPAEGEITAWIEQRANDYLKAQLEGVRKLNYGVAASIGLIKETDLIEPYVGDLASVVNMQAIKDAGIRIGVDPLGGSGIHYWPHIAHRYGVNITVVNDRVDPSFGFMPLDKDGKIRMDCSSPFAMAGLLKHMDEFDICLGNDPDYDRHGIVCPETGLMDPNHFLAVAIDYLLEHRPDWPQMLQIGKTLVSSGMIDKIVASHGRKLCEVPVGFKWFVSGLSDASLAFGGEESAGAAFLRRDGTTWCTDKDGFILGLLAAEILAVTGKNPAERYAELAAIHGHCFYKRIDSPINAKQKARFATLNAETLGAETLAGDKIEAVLTKAPGNDGAIGGIKVLTDNGWFAARPSGTEALYKIYAESFVSEQHLQQILEQARALITSALKGKPN</sequence>
<feature type="domain" description="Alpha-D-phosphohexomutase alpha/beta/alpha" evidence="12">
    <location>
        <begin position="327"/>
        <end position="443"/>
    </location>
</feature>
<comment type="similarity">
    <text evidence="2 8">Belongs to the phosphohexose mutase family.</text>
</comment>
<dbReference type="InterPro" id="IPR005846">
    <property type="entry name" value="A-D-PHexomutase_a/b/a-III"/>
</dbReference>
<reference evidence="13 14" key="1">
    <citation type="submission" date="2019-11" db="EMBL/GenBank/DDBJ databases">
        <title>Complete Genome Sequence of Shewanella chilikensis Strain DC57, Isolated from Corroded Seal Rings at a floating production facility in Australia.</title>
        <authorList>
            <person name="Salgar-Chaparro S.J."/>
            <person name="Castillo-Villamizar G.A."/>
            <person name="Poehlein A."/>
            <person name="Daniel R."/>
            <person name="Machuca L."/>
        </authorList>
    </citation>
    <scope>NUCLEOTIDE SEQUENCE [LARGE SCALE GENOMIC DNA]</scope>
    <source>
        <strain evidence="13 14">DC57</strain>
    </source>
</reference>
<evidence type="ECO:0000259" key="11">
    <source>
        <dbReference type="Pfam" id="PF02879"/>
    </source>
</evidence>
<feature type="domain" description="Alpha-D-phosphohexomutase C-terminal" evidence="9">
    <location>
        <begin position="491"/>
        <end position="543"/>
    </location>
</feature>
<dbReference type="CDD" id="cd05801">
    <property type="entry name" value="PGM_like3"/>
    <property type="match status" value="1"/>
</dbReference>
<dbReference type="GO" id="GO:0006166">
    <property type="term" value="P:purine ribonucleoside salvage"/>
    <property type="evidence" value="ECO:0007669"/>
    <property type="project" value="TreeGrafter"/>
</dbReference>
<evidence type="ECO:0000313" key="13">
    <source>
        <dbReference type="EMBL" id="QIJ04770.1"/>
    </source>
</evidence>
<dbReference type="EC" id="5.4.2.2" evidence="7"/>
<dbReference type="Proteomes" id="UP000502117">
    <property type="component" value="Chromosome"/>
</dbReference>
<protein>
    <recommendedName>
        <fullName evidence="7">Phosphoglucomutase</fullName>
        <ecNumber evidence="7">5.4.2.2</ecNumber>
    </recommendedName>
</protein>
<dbReference type="GO" id="GO:0004614">
    <property type="term" value="F:phosphoglucomutase activity"/>
    <property type="evidence" value="ECO:0007669"/>
    <property type="project" value="UniProtKB-UniRule"/>
</dbReference>
<dbReference type="Gene3D" id="3.30.310.50">
    <property type="entry name" value="Alpha-D-phosphohexomutase, C-terminal domain"/>
    <property type="match status" value="1"/>
</dbReference>
<dbReference type="SUPFAM" id="SSF53738">
    <property type="entry name" value="Phosphoglucomutase, first 3 domains"/>
    <property type="match status" value="3"/>
</dbReference>
<dbReference type="InterPro" id="IPR036900">
    <property type="entry name" value="A-D-PHexomutase_C_sf"/>
</dbReference>
<evidence type="ECO:0000256" key="2">
    <source>
        <dbReference type="ARBA" id="ARBA00010231"/>
    </source>
</evidence>
<keyword evidence="6 13" id="KW-0413">Isomerase</keyword>
<evidence type="ECO:0000256" key="1">
    <source>
        <dbReference type="ARBA" id="ARBA00001946"/>
    </source>
</evidence>
<dbReference type="PROSITE" id="PS00710">
    <property type="entry name" value="PGM_PMM"/>
    <property type="match status" value="1"/>
</dbReference>
<dbReference type="SUPFAM" id="SSF55957">
    <property type="entry name" value="Phosphoglucomutase, C-terminal domain"/>
    <property type="match status" value="1"/>
</dbReference>
<dbReference type="GO" id="GO:0000287">
    <property type="term" value="F:magnesium ion binding"/>
    <property type="evidence" value="ECO:0007669"/>
    <property type="project" value="InterPro"/>
</dbReference>
<dbReference type="PANTHER" id="PTHR45745">
    <property type="entry name" value="PHOSPHOMANNOMUTASE 45A"/>
    <property type="match status" value="1"/>
</dbReference>
<dbReference type="InterPro" id="IPR005852">
    <property type="entry name" value="PGM_a-D-Glc-sp"/>
</dbReference>
<dbReference type="Pfam" id="PF02880">
    <property type="entry name" value="PGM_PMM_III"/>
    <property type="match status" value="1"/>
</dbReference>
<evidence type="ECO:0000256" key="5">
    <source>
        <dbReference type="ARBA" id="ARBA00022842"/>
    </source>
</evidence>
<keyword evidence="4 8" id="KW-0479">Metal-binding</keyword>
<dbReference type="Pfam" id="PF00408">
    <property type="entry name" value="PGM_PMM_IV"/>
    <property type="match status" value="1"/>
</dbReference>
<dbReference type="KEGG" id="schk:GII14_11825"/>
<gene>
    <name evidence="13" type="ORF">GII14_11825</name>
</gene>
<dbReference type="Pfam" id="PF02878">
    <property type="entry name" value="PGM_PMM_I"/>
    <property type="match status" value="1"/>
</dbReference>
<evidence type="ECO:0000256" key="3">
    <source>
        <dbReference type="ARBA" id="ARBA00022553"/>
    </source>
</evidence>
<dbReference type="PANTHER" id="PTHR45745:SF1">
    <property type="entry name" value="PHOSPHOGLUCOMUTASE 2B-RELATED"/>
    <property type="match status" value="1"/>
</dbReference>
<comment type="cofactor">
    <cofactor evidence="1">
        <name>Mg(2+)</name>
        <dbReference type="ChEBI" id="CHEBI:18420"/>
    </cofactor>
</comment>
<feature type="domain" description="Alpha-D-phosphohexomutase alpha/beta/alpha" evidence="10">
    <location>
        <begin position="41"/>
        <end position="186"/>
    </location>
</feature>
<dbReference type="AlphaFoldDB" id="A0A6G7LSP6"/>
<dbReference type="InterPro" id="IPR005845">
    <property type="entry name" value="A-D-PHexomutase_a/b/a-II"/>
</dbReference>
<dbReference type="InterPro" id="IPR005843">
    <property type="entry name" value="A-D-PHexomutase_C"/>
</dbReference>
<dbReference type="InterPro" id="IPR016066">
    <property type="entry name" value="A-D-PHexomutase_CS"/>
</dbReference>
<evidence type="ECO:0000256" key="8">
    <source>
        <dbReference type="RuleBase" id="RU004326"/>
    </source>
</evidence>
<dbReference type="Gene3D" id="3.40.120.10">
    <property type="entry name" value="Alpha-D-Glucose-1,6-Bisphosphate, subunit A, domain 3"/>
    <property type="match status" value="3"/>
</dbReference>
<dbReference type="InterPro" id="IPR005844">
    <property type="entry name" value="A-D-PHexomutase_a/b/a-I"/>
</dbReference>
<dbReference type="GO" id="GO:0005975">
    <property type="term" value="P:carbohydrate metabolic process"/>
    <property type="evidence" value="ECO:0007669"/>
    <property type="project" value="UniProtKB-UniRule"/>
</dbReference>
<accession>A0A6G7LSP6</accession>
<evidence type="ECO:0000256" key="4">
    <source>
        <dbReference type="ARBA" id="ARBA00022723"/>
    </source>
</evidence>
<dbReference type="InterPro" id="IPR016055">
    <property type="entry name" value="A-D-PHexomutase_a/b/a-I/II/III"/>
</dbReference>
<organism evidence="13 14">
    <name type="scientific">Shewanella chilikensis</name>
    <dbReference type="NCBI Taxonomy" id="558541"/>
    <lineage>
        <taxon>Bacteria</taxon>
        <taxon>Pseudomonadati</taxon>
        <taxon>Pseudomonadota</taxon>
        <taxon>Gammaproteobacteria</taxon>
        <taxon>Alteromonadales</taxon>
        <taxon>Shewanellaceae</taxon>
        <taxon>Shewanella</taxon>
    </lineage>
</organism>
<dbReference type="EMBL" id="CP045857">
    <property type="protein sequence ID" value="QIJ04770.1"/>
    <property type="molecule type" value="Genomic_DNA"/>
</dbReference>
<evidence type="ECO:0000259" key="9">
    <source>
        <dbReference type="Pfam" id="PF00408"/>
    </source>
</evidence>
<feature type="domain" description="Alpha-D-phosphohexomutase alpha/beta/alpha" evidence="11">
    <location>
        <begin position="216"/>
        <end position="320"/>
    </location>
</feature>
<evidence type="ECO:0000259" key="12">
    <source>
        <dbReference type="Pfam" id="PF02880"/>
    </source>
</evidence>
<dbReference type="Pfam" id="PF02879">
    <property type="entry name" value="PGM_PMM_II"/>
    <property type="match status" value="1"/>
</dbReference>
<keyword evidence="3" id="KW-0597">Phosphoprotein</keyword>
<dbReference type="NCBIfam" id="TIGR01132">
    <property type="entry name" value="pgm"/>
    <property type="match status" value="1"/>
</dbReference>
<evidence type="ECO:0000256" key="7">
    <source>
        <dbReference type="NCBIfam" id="TIGR01132"/>
    </source>
</evidence>
<evidence type="ECO:0000313" key="14">
    <source>
        <dbReference type="Proteomes" id="UP000502117"/>
    </source>
</evidence>
<name>A0A6G7LSP6_9GAMM</name>
<proteinExistence type="inferred from homology"/>
<dbReference type="GO" id="GO:0008973">
    <property type="term" value="F:phosphopentomutase activity"/>
    <property type="evidence" value="ECO:0007669"/>
    <property type="project" value="TreeGrafter"/>
</dbReference>
<dbReference type="RefSeq" id="WP_165565109.1">
    <property type="nucleotide sequence ID" value="NZ_CP045857.1"/>
</dbReference>
<evidence type="ECO:0000259" key="10">
    <source>
        <dbReference type="Pfam" id="PF02878"/>
    </source>
</evidence>